<proteinExistence type="predicted"/>
<dbReference type="EMBL" id="JABAGO010000006">
    <property type="protein sequence ID" value="NME97765.1"/>
    <property type="molecule type" value="Genomic_DNA"/>
</dbReference>
<dbReference type="Pfam" id="PF13354">
    <property type="entry name" value="Beta-lactamase2"/>
    <property type="match status" value="1"/>
</dbReference>
<reference evidence="2 3" key="1">
    <citation type="submission" date="2020-04" db="EMBL/GenBank/DDBJ databases">
        <authorList>
            <person name="Hitch T.C.A."/>
            <person name="Wylensek D."/>
            <person name="Clavel T."/>
        </authorList>
    </citation>
    <scope>NUCLEOTIDE SEQUENCE [LARGE SCALE GENOMIC DNA]</scope>
    <source>
        <strain evidence="2 3">WB01_D5_05</strain>
    </source>
</reference>
<evidence type="ECO:0000313" key="3">
    <source>
        <dbReference type="Proteomes" id="UP000561326"/>
    </source>
</evidence>
<dbReference type="InterPro" id="IPR045155">
    <property type="entry name" value="Beta-lactam_cat"/>
</dbReference>
<dbReference type="InterPro" id="IPR000871">
    <property type="entry name" value="Beta-lactam_class-A"/>
</dbReference>
<dbReference type="SUPFAM" id="SSF56601">
    <property type="entry name" value="beta-lactamase/transpeptidase-like"/>
    <property type="match status" value="1"/>
</dbReference>
<dbReference type="Gene3D" id="3.40.710.10">
    <property type="entry name" value="DD-peptidase/beta-lactamase superfamily"/>
    <property type="match status" value="1"/>
</dbReference>
<organism evidence="2 3">
    <name type="scientific">Aneurinibacillus aneurinilyticus</name>
    <name type="common">Bacillus aneurinolyticus</name>
    <dbReference type="NCBI Taxonomy" id="1391"/>
    <lineage>
        <taxon>Bacteria</taxon>
        <taxon>Bacillati</taxon>
        <taxon>Bacillota</taxon>
        <taxon>Bacilli</taxon>
        <taxon>Bacillales</taxon>
        <taxon>Paenibacillaceae</taxon>
        <taxon>Aneurinibacillus group</taxon>
        <taxon>Aneurinibacillus</taxon>
    </lineage>
</organism>
<comment type="caution">
    <text evidence="2">The sequence shown here is derived from an EMBL/GenBank/DDBJ whole genome shotgun (WGS) entry which is preliminary data.</text>
</comment>
<keyword evidence="2" id="KW-0378">Hydrolase</keyword>
<dbReference type="InterPro" id="IPR012338">
    <property type="entry name" value="Beta-lactam/transpept-like"/>
</dbReference>
<dbReference type="GO" id="GO:0008800">
    <property type="term" value="F:beta-lactamase activity"/>
    <property type="evidence" value="ECO:0007669"/>
    <property type="project" value="InterPro"/>
</dbReference>
<feature type="domain" description="Beta-lactamase class A catalytic" evidence="1">
    <location>
        <begin position="55"/>
        <end position="170"/>
    </location>
</feature>
<dbReference type="RefSeq" id="WP_168974743.1">
    <property type="nucleotide sequence ID" value="NZ_CAMJCG010000023.1"/>
</dbReference>
<evidence type="ECO:0000259" key="1">
    <source>
        <dbReference type="Pfam" id="PF13354"/>
    </source>
</evidence>
<dbReference type="GO" id="GO:0030655">
    <property type="term" value="P:beta-lactam antibiotic catabolic process"/>
    <property type="evidence" value="ECO:0007669"/>
    <property type="project" value="InterPro"/>
</dbReference>
<evidence type="ECO:0000313" key="2">
    <source>
        <dbReference type="EMBL" id="NME97765.1"/>
    </source>
</evidence>
<dbReference type="PANTHER" id="PTHR35333">
    <property type="entry name" value="BETA-LACTAMASE"/>
    <property type="match status" value="1"/>
</dbReference>
<dbReference type="AlphaFoldDB" id="A0A848CPW8"/>
<dbReference type="GO" id="GO:0046677">
    <property type="term" value="P:response to antibiotic"/>
    <property type="evidence" value="ECO:0007669"/>
    <property type="project" value="InterPro"/>
</dbReference>
<dbReference type="PANTHER" id="PTHR35333:SF3">
    <property type="entry name" value="BETA-LACTAMASE-TYPE TRANSPEPTIDASE FOLD CONTAINING PROTEIN"/>
    <property type="match status" value="1"/>
</dbReference>
<dbReference type="Proteomes" id="UP000561326">
    <property type="component" value="Unassembled WGS sequence"/>
</dbReference>
<protein>
    <submittedName>
        <fullName evidence="2">Serine hydrolase</fullName>
    </submittedName>
</protein>
<accession>A0A848CPW8</accession>
<name>A0A848CPW8_ANEAE</name>
<gene>
    <name evidence="2" type="ORF">HF838_05755</name>
</gene>
<sequence length="376" mass="42547">MKRLLLGAIALISVILGIGSYVFSKKAPTPEAVISFIKENPERASFHYIRNGKVEAASHSEQMMPLASAVKTILAIEYAKQSAEGKINPKESIPLKELEKYYLPDLDGGAHPAWRKAIEQSGAAKNDAVPLEEVAKGMIQYSSNANTEYLIEKLGRDRLKQVLGELGLRHHEPIYPFVSSLLLPYEIMSSDYLGVSDKEALPKVKEKMRSMSAEEWRSYAWRIHEKLSKDASGSYKKQAQIEKWYDGELDKMNSDRFPAATAKEYAELMQKINSRSYFSKEVQQYLHPVMEGIMQNPANQQWLVHAGKKGGSTAYILTDAMYATDKQGAKTELAVFFNDLQSKESDELTAVLNEFELLLLRDEKFRQKVIEELKQK</sequence>